<dbReference type="Pfam" id="PF13021">
    <property type="entry name" value="DUF3885"/>
    <property type="match status" value="1"/>
</dbReference>
<feature type="domain" description="DUF3885" evidence="1">
    <location>
        <begin position="44"/>
        <end position="187"/>
    </location>
</feature>
<dbReference type="RefSeq" id="WP_120196790.1">
    <property type="nucleotide sequence ID" value="NZ_MCIA01000015.1"/>
</dbReference>
<sequence>MTPKETLQRILEQHNQPSNTPDDVLFNMIFPYCIYKDLAKGSPYSDDGVNKTYVTRCMDISSEIYRSLNFGSKLLVVYEACYSKNEKEEIQFVESCLNGVKKKEAYSFSWKSPHMDETYPAALACNREVYNCTRILYEAENIDVQRLFLEIILSDIGGKYELASKIFIIDTTTGCIFHLFDDRGLWVSGLEGMYFPQLGEGLL</sequence>
<name>A0A419T2Y7_9FIRM</name>
<gene>
    <name evidence="2" type="ORF">BET01_19140</name>
</gene>
<evidence type="ECO:0000259" key="1">
    <source>
        <dbReference type="Pfam" id="PF13021"/>
    </source>
</evidence>
<evidence type="ECO:0000313" key="2">
    <source>
        <dbReference type="EMBL" id="RKD31887.1"/>
    </source>
</evidence>
<keyword evidence="3" id="KW-1185">Reference proteome</keyword>
<comment type="caution">
    <text evidence="2">The sequence shown here is derived from an EMBL/GenBank/DDBJ whole genome shotgun (WGS) entry which is preliminary data.</text>
</comment>
<proteinExistence type="predicted"/>
<dbReference type="EMBL" id="MCIA01000015">
    <property type="protein sequence ID" value="RKD31887.1"/>
    <property type="molecule type" value="Genomic_DNA"/>
</dbReference>
<dbReference type="OrthoDB" id="9429671at2"/>
<dbReference type="AlphaFoldDB" id="A0A419T2Y7"/>
<dbReference type="InterPro" id="IPR024976">
    <property type="entry name" value="DUF3885"/>
</dbReference>
<evidence type="ECO:0000313" key="3">
    <source>
        <dbReference type="Proteomes" id="UP000284277"/>
    </source>
</evidence>
<protein>
    <recommendedName>
        <fullName evidence="1">DUF3885 domain-containing protein</fullName>
    </recommendedName>
</protein>
<reference evidence="2 3" key="1">
    <citation type="submission" date="2016-08" db="EMBL/GenBank/DDBJ databases">
        <title>A new outlook on sporulation: Clostridium algidixylanolyticum.</title>
        <authorList>
            <person name="Poppleton D.I."/>
            <person name="Gribaldo S."/>
        </authorList>
    </citation>
    <scope>NUCLEOTIDE SEQUENCE [LARGE SCALE GENOMIC DNA]</scope>
    <source>
        <strain evidence="2 3">SPL73</strain>
    </source>
</reference>
<organism evidence="2 3">
    <name type="scientific">Lacrimispora algidixylanolytica</name>
    <dbReference type="NCBI Taxonomy" id="94868"/>
    <lineage>
        <taxon>Bacteria</taxon>
        <taxon>Bacillati</taxon>
        <taxon>Bacillota</taxon>
        <taxon>Clostridia</taxon>
        <taxon>Lachnospirales</taxon>
        <taxon>Lachnospiraceae</taxon>
        <taxon>Lacrimispora</taxon>
    </lineage>
</organism>
<dbReference type="Proteomes" id="UP000284277">
    <property type="component" value="Unassembled WGS sequence"/>
</dbReference>
<accession>A0A419T2Y7</accession>